<organism evidence="1">
    <name type="scientific">marine sediment metagenome</name>
    <dbReference type="NCBI Taxonomy" id="412755"/>
    <lineage>
        <taxon>unclassified sequences</taxon>
        <taxon>metagenomes</taxon>
        <taxon>ecological metagenomes</taxon>
    </lineage>
</organism>
<accession>A0A0F9MSA0</accession>
<name>A0A0F9MSA0_9ZZZZ</name>
<gene>
    <name evidence="1" type="ORF">LCGC14_1423700</name>
</gene>
<sequence length="90" mass="10010">MSYKTDKNRATKERDAAKILDALCPYNTPESGIYKRLHAKLMTLDRATLGDLALPAGVITARRNRIAREAAEEGRIISDQSLPNLGRKTQ</sequence>
<proteinExistence type="predicted"/>
<dbReference type="EMBL" id="LAZR01009526">
    <property type="protein sequence ID" value="KKM72112.1"/>
    <property type="molecule type" value="Genomic_DNA"/>
</dbReference>
<protein>
    <submittedName>
        <fullName evidence="1">Uncharacterized protein</fullName>
    </submittedName>
</protein>
<reference evidence="1" key="1">
    <citation type="journal article" date="2015" name="Nature">
        <title>Complex archaea that bridge the gap between prokaryotes and eukaryotes.</title>
        <authorList>
            <person name="Spang A."/>
            <person name="Saw J.H."/>
            <person name="Jorgensen S.L."/>
            <person name="Zaremba-Niedzwiedzka K."/>
            <person name="Martijn J."/>
            <person name="Lind A.E."/>
            <person name="van Eijk R."/>
            <person name="Schleper C."/>
            <person name="Guy L."/>
            <person name="Ettema T.J."/>
        </authorList>
    </citation>
    <scope>NUCLEOTIDE SEQUENCE</scope>
</reference>
<comment type="caution">
    <text evidence="1">The sequence shown here is derived from an EMBL/GenBank/DDBJ whole genome shotgun (WGS) entry which is preliminary data.</text>
</comment>
<dbReference type="AlphaFoldDB" id="A0A0F9MSA0"/>
<evidence type="ECO:0000313" key="1">
    <source>
        <dbReference type="EMBL" id="KKM72112.1"/>
    </source>
</evidence>